<dbReference type="EMBL" id="LSSL01000901">
    <property type="protein sequence ID" value="OLY83445.1"/>
    <property type="molecule type" value="Genomic_DNA"/>
</dbReference>
<name>A0A1R0H2Q9_9FUNG</name>
<dbReference type="Proteomes" id="UP000187455">
    <property type="component" value="Unassembled WGS sequence"/>
</dbReference>
<accession>A0A1R0H2Q9</accession>
<sequence length="94" mass="10386">MMPSSDRIIEAAIDNAGSVVDISNEKLAVIVDKLAETYTNWADLTCKKRTGQTATNQICKMAKTIRLQLSKGSSSIYQTLCVFTHALMRCLDFP</sequence>
<reference evidence="1 2" key="1">
    <citation type="journal article" date="2016" name="Mol. Biol. Evol.">
        <title>Genome-Wide Survey of Gut Fungi (Harpellales) Reveals the First Horizontally Transferred Ubiquitin Gene from a Mosquito Host.</title>
        <authorList>
            <person name="Wang Y."/>
            <person name="White M.M."/>
            <person name="Kvist S."/>
            <person name="Moncalvo J.M."/>
        </authorList>
    </citation>
    <scope>NUCLEOTIDE SEQUENCE [LARGE SCALE GENOMIC DNA]</scope>
    <source>
        <strain evidence="1 2">ALG-7-W6</strain>
    </source>
</reference>
<evidence type="ECO:0000313" key="2">
    <source>
        <dbReference type="Proteomes" id="UP000187455"/>
    </source>
</evidence>
<organism evidence="1 2">
    <name type="scientific">Smittium mucronatum</name>
    <dbReference type="NCBI Taxonomy" id="133383"/>
    <lineage>
        <taxon>Eukaryota</taxon>
        <taxon>Fungi</taxon>
        <taxon>Fungi incertae sedis</taxon>
        <taxon>Zoopagomycota</taxon>
        <taxon>Kickxellomycotina</taxon>
        <taxon>Harpellomycetes</taxon>
        <taxon>Harpellales</taxon>
        <taxon>Legeriomycetaceae</taxon>
        <taxon>Smittium</taxon>
    </lineage>
</organism>
<protein>
    <submittedName>
        <fullName evidence="1">Uncharacterized protein</fullName>
    </submittedName>
</protein>
<proteinExistence type="predicted"/>
<comment type="caution">
    <text evidence="1">The sequence shown here is derived from an EMBL/GenBank/DDBJ whole genome shotgun (WGS) entry which is preliminary data.</text>
</comment>
<evidence type="ECO:0000313" key="1">
    <source>
        <dbReference type="EMBL" id="OLY83445.1"/>
    </source>
</evidence>
<keyword evidence="2" id="KW-1185">Reference proteome</keyword>
<dbReference type="AlphaFoldDB" id="A0A1R0H2Q9"/>
<gene>
    <name evidence="1" type="ORF">AYI68_g2412</name>
</gene>